<dbReference type="PROSITE" id="PS50113">
    <property type="entry name" value="PAC"/>
    <property type="match status" value="3"/>
</dbReference>
<dbReference type="Pfam" id="PF13185">
    <property type="entry name" value="GAF_2"/>
    <property type="match status" value="1"/>
</dbReference>
<evidence type="ECO:0000313" key="16">
    <source>
        <dbReference type="Proteomes" id="UP001238179"/>
    </source>
</evidence>
<keyword evidence="5" id="KW-0547">Nucleotide-binding</keyword>
<protein>
    <recommendedName>
        <fullName evidence="2">histidine kinase</fullName>
        <ecNumber evidence="2">2.7.13.3</ecNumber>
    </recommendedName>
</protein>
<dbReference type="InterPro" id="IPR004358">
    <property type="entry name" value="Sig_transdc_His_kin-like_C"/>
</dbReference>
<dbReference type="InterPro" id="IPR036097">
    <property type="entry name" value="HisK_dim/P_sf"/>
</dbReference>
<dbReference type="CDD" id="cd00130">
    <property type="entry name" value="PAS"/>
    <property type="match status" value="3"/>
</dbReference>
<evidence type="ECO:0000259" key="11">
    <source>
        <dbReference type="PROSITE" id="PS50109"/>
    </source>
</evidence>
<dbReference type="InterPro" id="IPR003594">
    <property type="entry name" value="HATPase_dom"/>
</dbReference>
<feature type="domain" description="PAS" evidence="13">
    <location>
        <begin position="507"/>
        <end position="549"/>
    </location>
</feature>
<evidence type="ECO:0000259" key="14">
    <source>
        <dbReference type="PROSITE" id="PS50113"/>
    </source>
</evidence>
<feature type="transmembrane region" description="Helical" evidence="10">
    <location>
        <begin position="133"/>
        <end position="154"/>
    </location>
</feature>
<dbReference type="Pfam" id="PF13426">
    <property type="entry name" value="PAS_9"/>
    <property type="match status" value="2"/>
</dbReference>
<dbReference type="Gene3D" id="3.40.50.2300">
    <property type="match status" value="1"/>
</dbReference>
<dbReference type="SUPFAM" id="SSF47384">
    <property type="entry name" value="Homodimeric domain of signal transducing histidine kinase"/>
    <property type="match status" value="1"/>
</dbReference>
<dbReference type="InterPro" id="IPR001789">
    <property type="entry name" value="Sig_transdc_resp-reg_receiver"/>
</dbReference>
<dbReference type="InterPro" id="IPR000014">
    <property type="entry name" value="PAS"/>
</dbReference>
<keyword evidence="3 9" id="KW-0597">Phosphoprotein</keyword>
<dbReference type="Gene3D" id="2.10.70.100">
    <property type="match status" value="1"/>
</dbReference>
<proteinExistence type="predicted"/>
<name>A0AA48GSG5_9BACT</name>
<dbReference type="GO" id="GO:0000155">
    <property type="term" value="F:phosphorelay sensor kinase activity"/>
    <property type="evidence" value="ECO:0007669"/>
    <property type="project" value="InterPro"/>
</dbReference>
<feature type="domain" description="Response regulatory" evidence="12">
    <location>
        <begin position="1302"/>
        <end position="1417"/>
    </location>
</feature>
<dbReference type="SUPFAM" id="SSF55785">
    <property type="entry name" value="PYP-like sensor domain (PAS domain)"/>
    <property type="match status" value="3"/>
</dbReference>
<keyword evidence="10" id="KW-1133">Transmembrane helix</keyword>
<dbReference type="SMART" id="SM00091">
    <property type="entry name" value="PAS"/>
    <property type="match status" value="3"/>
</dbReference>
<feature type="transmembrane region" description="Helical" evidence="10">
    <location>
        <begin position="174"/>
        <end position="200"/>
    </location>
</feature>
<keyword evidence="10" id="KW-0812">Transmembrane</keyword>
<gene>
    <name evidence="15" type="ORF">METEAL_23460</name>
</gene>
<dbReference type="InterPro" id="IPR029016">
    <property type="entry name" value="GAF-like_dom_sf"/>
</dbReference>
<feature type="modified residue" description="4-aspartylphosphate" evidence="9">
    <location>
        <position position="1352"/>
    </location>
</feature>
<keyword evidence="6" id="KW-0418">Kinase</keyword>
<dbReference type="Gene3D" id="3.30.565.10">
    <property type="entry name" value="Histidine kinase-like ATPase, C-terminal domain"/>
    <property type="match status" value="1"/>
</dbReference>
<dbReference type="Gene3D" id="1.10.287.130">
    <property type="match status" value="1"/>
</dbReference>
<dbReference type="SUPFAM" id="SSF55874">
    <property type="entry name" value="ATPase domain of HSP90 chaperone/DNA topoisomerase II/histidine kinase"/>
    <property type="match status" value="1"/>
</dbReference>
<evidence type="ECO:0000256" key="1">
    <source>
        <dbReference type="ARBA" id="ARBA00000085"/>
    </source>
</evidence>
<feature type="domain" description="PAC" evidence="14">
    <location>
        <begin position="579"/>
        <end position="629"/>
    </location>
</feature>
<dbReference type="CDD" id="cd00082">
    <property type="entry name" value="HisKA"/>
    <property type="match status" value="1"/>
</dbReference>
<dbReference type="Proteomes" id="UP001238179">
    <property type="component" value="Chromosome"/>
</dbReference>
<dbReference type="InterPro" id="IPR003018">
    <property type="entry name" value="GAF"/>
</dbReference>
<dbReference type="InterPro" id="IPR000700">
    <property type="entry name" value="PAS-assoc_C"/>
</dbReference>
<evidence type="ECO:0000256" key="2">
    <source>
        <dbReference type="ARBA" id="ARBA00012438"/>
    </source>
</evidence>
<evidence type="ECO:0000256" key="8">
    <source>
        <dbReference type="ARBA" id="ARBA00023012"/>
    </source>
</evidence>
<dbReference type="InterPro" id="IPR011006">
    <property type="entry name" value="CheY-like_superfamily"/>
</dbReference>
<accession>A0AA48GSG5</accession>
<dbReference type="PRINTS" id="PR00344">
    <property type="entry name" value="BCTRLSENSOR"/>
</dbReference>
<dbReference type="Pfam" id="PF02518">
    <property type="entry name" value="HATPase_c"/>
    <property type="match status" value="1"/>
</dbReference>
<evidence type="ECO:0000256" key="6">
    <source>
        <dbReference type="ARBA" id="ARBA00022777"/>
    </source>
</evidence>
<dbReference type="GO" id="GO:0005524">
    <property type="term" value="F:ATP binding"/>
    <property type="evidence" value="ECO:0007669"/>
    <property type="project" value="UniProtKB-KW"/>
</dbReference>
<dbReference type="Gene3D" id="3.30.450.20">
    <property type="entry name" value="PAS domain"/>
    <property type="match status" value="3"/>
</dbReference>
<reference evidence="16" key="1">
    <citation type="journal article" date="2023" name="Int. J. Syst. Evol. Microbiol.">
        <title>Mesoterricola silvestris gen. nov., sp. nov., Mesoterricola sediminis sp. nov., Geothrix oryzae sp. nov., Geothrix edaphica sp. nov., Geothrix rubra sp. nov., and Geothrix limicola sp. nov., six novel members of Acidobacteriota isolated from soils.</title>
        <authorList>
            <person name="Itoh H."/>
            <person name="Sugisawa Y."/>
            <person name="Mise K."/>
            <person name="Xu Z."/>
            <person name="Kuniyasu M."/>
            <person name="Ushijima N."/>
            <person name="Kawano K."/>
            <person name="Kobayashi E."/>
            <person name="Shiratori Y."/>
            <person name="Masuda Y."/>
            <person name="Senoo K."/>
        </authorList>
    </citation>
    <scope>NUCLEOTIDE SEQUENCE [LARGE SCALE GENOMIC DNA]</scope>
    <source>
        <strain evidence="16">W79</strain>
    </source>
</reference>
<keyword evidence="16" id="KW-1185">Reference proteome</keyword>
<keyword evidence="7" id="KW-0067">ATP-binding</keyword>
<dbReference type="EMBL" id="AP027080">
    <property type="protein sequence ID" value="BDU73172.1"/>
    <property type="molecule type" value="Genomic_DNA"/>
</dbReference>
<evidence type="ECO:0000256" key="4">
    <source>
        <dbReference type="ARBA" id="ARBA00022679"/>
    </source>
</evidence>
<dbReference type="CDD" id="cd00156">
    <property type="entry name" value="REC"/>
    <property type="match status" value="1"/>
</dbReference>
<dbReference type="InterPro" id="IPR003661">
    <property type="entry name" value="HisK_dim/P_dom"/>
</dbReference>
<keyword evidence="10" id="KW-0472">Membrane</keyword>
<evidence type="ECO:0000259" key="12">
    <source>
        <dbReference type="PROSITE" id="PS50110"/>
    </source>
</evidence>
<keyword evidence="8" id="KW-0902">Two-component regulatory system</keyword>
<dbReference type="KEGG" id="msil:METEAL_23460"/>
<dbReference type="SMART" id="SM00086">
    <property type="entry name" value="PAC"/>
    <property type="match status" value="3"/>
</dbReference>
<dbReference type="Pfam" id="PF00072">
    <property type="entry name" value="Response_reg"/>
    <property type="match status" value="1"/>
</dbReference>
<feature type="transmembrane region" description="Helical" evidence="10">
    <location>
        <begin position="471"/>
        <end position="493"/>
    </location>
</feature>
<dbReference type="Gene3D" id="3.30.450.40">
    <property type="match status" value="1"/>
</dbReference>
<dbReference type="SUPFAM" id="SSF52172">
    <property type="entry name" value="CheY-like"/>
    <property type="match status" value="1"/>
</dbReference>
<feature type="domain" description="PAS" evidence="13">
    <location>
        <begin position="925"/>
        <end position="971"/>
    </location>
</feature>
<comment type="catalytic activity">
    <reaction evidence="1">
        <text>ATP + protein L-histidine = ADP + protein N-phospho-L-histidine.</text>
        <dbReference type="EC" id="2.7.13.3"/>
    </reaction>
</comment>
<dbReference type="SMART" id="SM00387">
    <property type="entry name" value="HATPase_c"/>
    <property type="match status" value="1"/>
</dbReference>
<evidence type="ECO:0000256" key="3">
    <source>
        <dbReference type="ARBA" id="ARBA00022553"/>
    </source>
</evidence>
<evidence type="ECO:0000256" key="7">
    <source>
        <dbReference type="ARBA" id="ARBA00022840"/>
    </source>
</evidence>
<feature type="transmembrane region" description="Helical" evidence="10">
    <location>
        <begin position="32"/>
        <end position="49"/>
    </location>
</feature>
<feature type="domain" description="Histidine kinase" evidence="11">
    <location>
        <begin position="1070"/>
        <end position="1279"/>
    </location>
</feature>
<dbReference type="Pfam" id="PF08447">
    <property type="entry name" value="PAS_3"/>
    <property type="match status" value="1"/>
</dbReference>
<dbReference type="InterPro" id="IPR013655">
    <property type="entry name" value="PAS_fold_3"/>
</dbReference>
<dbReference type="PROSITE" id="PS50109">
    <property type="entry name" value="HIS_KIN"/>
    <property type="match status" value="1"/>
</dbReference>
<dbReference type="PANTHER" id="PTHR43065:SF46">
    <property type="entry name" value="C4-DICARBOXYLATE TRANSPORT SENSOR PROTEIN DCTB"/>
    <property type="match status" value="1"/>
</dbReference>
<organism evidence="15 16">
    <name type="scientific">Mesoterricola silvestris</name>
    <dbReference type="NCBI Taxonomy" id="2927979"/>
    <lineage>
        <taxon>Bacteria</taxon>
        <taxon>Pseudomonadati</taxon>
        <taxon>Acidobacteriota</taxon>
        <taxon>Holophagae</taxon>
        <taxon>Holophagales</taxon>
        <taxon>Holophagaceae</taxon>
        <taxon>Mesoterricola</taxon>
    </lineage>
</organism>
<feature type="domain" description="PAC" evidence="14">
    <location>
        <begin position="875"/>
        <end position="928"/>
    </location>
</feature>
<dbReference type="InterPro" id="IPR001610">
    <property type="entry name" value="PAC"/>
</dbReference>
<evidence type="ECO:0000259" key="13">
    <source>
        <dbReference type="PROSITE" id="PS50112"/>
    </source>
</evidence>
<feature type="domain" description="PAC" evidence="14">
    <location>
        <begin position="998"/>
        <end position="1050"/>
    </location>
</feature>
<dbReference type="SUPFAM" id="SSF55781">
    <property type="entry name" value="GAF domain-like"/>
    <property type="match status" value="1"/>
</dbReference>
<dbReference type="PANTHER" id="PTHR43065">
    <property type="entry name" value="SENSOR HISTIDINE KINASE"/>
    <property type="match status" value="1"/>
</dbReference>
<dbReference type="PROSITE" id="PS50110">
    <property type="entry name" value="RESPONSE_REGULATORY"/>
    <property type="match status" value="1"/>
</dbReference>
<dbReference type="InterPro" id="IPR005467">
    <property type="entry name" value="His_kinase_dom"/>
</dbReference>
<dbReference type="NCBIfam" id="TIGR00229">
    <property type="entry name" value="sensory_box"/>
    <property type="match status" value="3"/>
</dbReference>
<dbReference type="SMART" id="SM00388">
    <property type="entry name" value="HisKA"/>
    <property type="match status" value="1"/>
</dbReference>
<keyword evidence="4" id="KW-0808">Transferase</keyword>
<dbReference type="PROSITE" id="PS50112">
    <property type="entry name" value="PAS"/>
    <property type="match status" value="2"/>
</dbReference>
<dbReference type="InterPro" id="IPR035965">
    <property type="entry name" value="PAS-like_dom_sf"/>
</dbReference>
<dbReference type="SMART" id="SM00448">
    <property type="entry name" value="REC"/>
    <property type="match status" value="1"/>
</dbReference>
<evidence type="ECO:0000256" key="9">
    <source>
        <dbReference type="PROSITE-ProRule" id="PRU00169"/>
    </source>
</evidence>
<evidence type="ECO:0000256" key="10">
    <source>
        <dbReference type="SAM" id="Phobius"/>
    </source>
</evidence>
<dbReference type="InterPro" id="IPR036890">
    <property type="entry name" value="HATPase_C_sf"/>
</dbReference>
<feature type="transmembrane region" description="Helical" evidence="10">
    <location>
        <begin position="99"/>
        <end position="121"/>
    </location>
</feature>
<sequence length="1426" mass="155527">MSVPGAILMFVLGLALPLGAMRSKNPLPRRLAALLTLGVLVAGLFLVAWRLGGHHPGPISAGMPGRPTSLLTGIVLSFGACSALVRLRSSTPGWSQRQAASVLAQIPLVIGTVVLVSYAAGAPLLYESQNIPMSLPSALCSVTLGIVLMLVAGFDTWPLAVFGFIPGRGNLSTSLWFATGPLAMFLLLGVLVLSGGSFFLRGQLKATRSHVQAELATIATFKSRQIESWFAERRTAAERRSHSALIQEPLRWFLEGSPQAPPSSQLLAWMEELQKGTYRRVVLFDAEGRVRLSAPAGAGIPVDDLDPFELAQALRSKDAFIRDIHQHPGSPDLHLSLWVPIGASPTPGGKAEGTLLLMIDPQELLFPLIRAWPTPSSSSEALLVRQDGSDLLFLNELRHRADPPMSLRMPLHGMFTAESLAAAPGAPQIVAGKDYRGEPVLAALSRIKGTPWSLVAKVDEAEIYAPLRRQIWLGGVVLIGMVVIVATGLGLMVRHHDAEMVRKQLDLSQRFEWLMREANDIILIMDSDGWIQEANSRALAFYGYTLQELKKMRVMELRSADTLERAQWQFDRLNTLGAIRFETSHVRKDGTTFQAEVSARVVHVGGEPIVITFVRDITERLAQEHELRRMNRLYSALGQVNHTIVWTDSREDLFSKICETLVEQGGFLFARIGWEEPGAGRIGIAGSFGAPLGCEDAPGDLEPMATAIRRGQPSVSNDIKGMLALDSGEKTGAGFASAAAFPISQGGSERGAIAVYSNERDIFGQGEIELLSKVAMDLSYALDNLESERLRREGEEALMASERFLVKAQEAGGIGTYKWDLLQDRWVSSSFLDRIFGIGPEYLRTLQGWLGLIAPEFRDQMQAYIARLIDQKEVFDLDYVVVRPSDGVRRWVHGQGEFEWDAEGHPVNLVGVIQDITEKKKDEETLRLISVAVEQSPLCVVVTDPAGTIQYVNPRFTHVTGYSPAEALGQNPRILKSHTTPPEHYLEMWETLTRGDVWVGEFQNLKKGGEPFHERATVAPVRDTNGVISHYIALKEDITRQLEEGEARRALEAQLQQSQKLESLGSLAGGVAHDMNNVLGAILGLASALREGAEAPSFSAKSLDTIMGACLRGRDVVKSLLYFAHKNLQEEQLFNLNDLVMEMSHLLSRTTLNRVQLRMDLQEGMDALRGDSGALSHMIMNLCVNAIDAMPHGGDLLITTRPTEDGGQELRVKDTGEGMAADVLAKAMEPFFSTKPKGKGTGLGLAMAYGTMKAHDGTLELFSQPGSGTEAVLRFPNTRVSPSSRAVPAASVQTPAALSNLRILLVDDDELIRDSLAPMLGIMGHRVTTAMEGGEALRLLGGGLEIDLVILDMNMPGMSGPEALPRILDLRPGLPVLMASGFSDQEIAPLLQDKQNVFSISKPFSMKEIQNKILEVGLRLTEISPS</sequence>
<evidence type="ECO:0000256" key="5">
    <source>
        <dbReference type="ARBA" id="ARBA00022741"/>
    </source>
</evidence>
<dbReference type="EC" id="2.7.13.3" evidence="2"/>
<evidence type="ECO:0000313" key="15">
    <source>
        <dbReference type="EMBL" id="BDU73172.1"/>
    </source>
</evidence>